<dbReference type="RefSeq" id="WP_061491174.1">
    <property type="nucleotide sequence ID" value="NZ_LHZZ01000562.1"/>
</dbReference>
<evidence type="ECO:0000256" key="1">
    <source>
        <dbReference type="SAM" id="SignalP"/>
    </source>
</evidence>
<evidence type="ECO:0000313" key="2">
    <source>
        <dbReference type="EMBL" id="KXV75065.1"/>
    </source>
</evidence>
<proteinExistence type="predicted"/>
<comment type="caution">
    <text evidence="2">The sequence shown here is derived from an EMBL/GenBank/DDBJ whole genome shotgun (WGS) entry which is preliminary data.</text>
</comment>
<dbReference type="InterPro" id="IPR006311">
    <property type="entry name" value="TAT_signal"/>
</dbReference>
<evidence type="ECO:0000313" key="3">
    <source>
        <dbReference type="Proteomes" id="UP000075538"/>
    </source>
</evidence>
<organism evidence="2 3">
    <name type="scientific">Acetobacter malorum</name>
    <dbReference type="NCBI Taxonomy" id="178901"/>
    <lineage>
        <taxon>Bacteria</taxon>
        <taxon>Pseudomonadati</taxon>
        <taxon>Pseudomonadota</taxon>
        <taxon>Alphaproteobacteria</taxon>
        <taxon>Acetobacterales</taxon>
        <taxon>Acetobacteraceae</taxon>
        <taxon>Acetobacter</taxon>
    </lineage>
</organism>
<keyword evidence="1" id="KW-0732">Signal</keyword>
<dbReference type="PATRIC" id="fig|178901.15.peg.590"/>
<protein>
    <submittedName>
        <fullName evidence="2">Uncharacterized protein</fullName>
    </submittedName>
</protein>
<dbReference type="AlphaFoldDB" id="A0A149V4J3"/>
<dbReference type="Proteomes" id="UP000075538">
    <property type="component" value="Unassembled WGS sequence"/>
</dbReference>
<dbReference type="PROSITE" id="PS51318">
    <property type="entry name" value="TAT"/>
    <property type="match status" value="1"/>
</dbReference>
<feature type="signal peptide" evidence="1">
    <location>
        <begin position="1"/>
        <end position="32"/>
    </location>
</feature>
<gene>
    <name evidence="2" type="ORF">AD953_09040</name>
</gene>
<feature type="chain" id="PRO_5007557192" evidence="1">
    <location>
        <begin position="33"/>
        <end position="145"/>
    </location>
</feature>
<accession>A0A149V4J3</accession>
<reference evidence="2 3" key="1">
    <citation type="submission" date="2015-06" db="EMBL/GenBank/DDBJ databases">
        <title>Improved classification and identification of acetic acid bacteria using matrix-assisted laser desorption/ionization time-of-flight mass spectrometry; Gluconobacter nephelii and Gluconobacter uchimurae are later heterotypic synonyms of Gluconobacter japonicus and Gluconobacter oxydans, respectively.</title>
        <authorList>
            <person name="Li L."/>
            <person name="Cleenwerck I."/>
            <person name="De Vuyst L."/>
            <person name="Vandamme P."/>
        </authorList>
    </citation>
    <scope>NUCLEOTIDE SEQUENCE [LARGE SCALE GENOMIC DNA]</scope>
    <source>
        <strain evidence="2 3">LMG 1604</strain>
    </source>
</reference>
<dbReference type="EMBL" id="LHZZ01000562">
    <property type="protein sequence ID" value="KXV75065.1"/>
    <property type="molecule type" value="Genomic_DNA"/>
</dbReference>
<name>A0A149V4J3_9PROT</name>
<sequence length="145" mass="15233">MSQPITSGLSRRGALASVLAATAAALPAVAIAATGRDAALSALYRKFCHVNAQIRAIDDAPEYEFGSYEEQQREAAAASLCMQEGQIVSELAAIPARSPSGLKIKATVLQTLLPGILRDCDLNEDTAEVHLIMSLLHDMTGGAQI</sequence>